<evidence type="ECO:0000256" key="16">
    <source>
        <dbReference type="PIRSR" id="PIRSR000137-2"/>
    </source>
</evidence>
<feature type="active site" description="Proton donor" evidence="15">
    <location>
        <position position="533"/>
    </location>
</feature>
<dbReference type="InterPro" id="IPR007867">
    <property type="entry name" value="GMC_OxRtase_C"/>
</dbReference>
<feature type="chain" id="PRO_5034227940" description="pyranose dehydrogenase (acceptor)" evidence="18">
    <location>
        <begin position="20"/>
        <end position="598"/>
    </location>
</feature>
<comment type="catalytic activity">
    <reaction evidence="14">
        <text>a pyranoside + acceptor = a pyranosid-3,4-diulose + reduced acceptor.</text>
        <dbReference type="EC" id="1.1.99.29"/>
    </reaction>
</comment>
<gene>
    <name evidence="21" type="ORF">D9619_002513</name>
</gene>
<reference evidence="21 22" key="1">
    <citation type="journal article" date="2020" name="ISME J.">
        <title>Uncovering the hidden diversity of litter-decomposition mechanisms in mushroom-forming fungi.</title>
        <authorList>
            <person name="Floudas D."/>
            <person name="Bentzer J."/>
            <person name="Ahren D."/>
            <person name="Johansson T."/>
            <person name="Persson P."/>
            <person name="Tunlid A."/>
        </authorList>
    </citation>
    <scope>NUCLEOTIDE SEQUENCE [LARGE SCALE GENOMIC DNA]</scope>
    <source>
        <strain evidence="21 22">CBS 101986</strain>
    </source>
</reference>
<dbReference type="InterPro" id="IPR000172">
    <property type="entry name" value="GMC_OxRdtase_N"/>
</dbReference>
<comment type="subcellular location">
    <subcellularLocation>
        <location evidence="2">Secreted</location>
    </subcellularLocation>
</comment>
<dbReference type="Gene3D" id="3.30.560.10">
    <property type="entry name" value="Glucose Oxidase, domain 3"/>
    <property type="match status" value="1"/>
</dbReference>
<evidence type="ECO:0000256" key="1">
    <source>
        <dbReference type="ARBA" id="ARBA00001974"/>
    </source>
</evidence>
<comment type="similarity">
    <text evidence="3 17">Belongs to the GMC oxidoreductase family.</text>
</comment>
<evidence type="ECO:0000256" key="12">
    <source>
        <dbReference type="ARBA" id="ARBA00034029"/>
    </source>
</evidence>
<comment type="subunit">
    <text evidence="4">Monomer.</text>
</comment>
<feature type="active site" description="Proton acceptor" evidence="15">
    <location>
        <position position="577"/>
    </location>
</feature>
<dbReference type="GO" id="GO:0033718">
    <property type="term" value="F:pyranose dehydrogenase (acceptor) activity"/>
    <property type="evidence" value="ECO:0007669"/>
    <property type="project" value="UniProtKB-EC"/>
</dbReference>
<dbReference type="GO" id="GO:0005576">
    <property type="term" value="C:extracellular region"/>
    <property type="evidence" value="ECO:0007669"/>
    <property type="project" value="UniProtKB-SubCell"/>
</dbReference>
<dbReference type="OrthoDB" id="269227at2759"/>
<evidence type="ECO:0000256" key="8">
    <source>
        <dbReference type="ARBA" id="ARBA00022827"/>
    </source>
</evidence>
<comment type="catalytic activity">
    <reaction evidence="13">
        <text>a pyranoside + acceptor = a pyranosid-3-ulose + reduced acceptor.</text>
        <dbReference type="EC" id="1.1.99.29"/>
    </reaction>
</comment>
<keyword evidence="22" id="KW-1185">Reference proteome</keyword>
<comment type="cofactor">
    <cofactor evidence="1 16">
        <name>FAD</name>
        <dbReference type="ChEBI" id="CHEBI:57692"/>
    </cofactor>
</comment>
<dbReference type="InterPro" id="IPR012132">
    <property type="entry name" value="GMC_OxRdtase"/>
</dbReference>
<dbReference type="InterPro" id="IPR036188">
    <property type="entry name" value="FAD/NAD-bd_sf"/>
</dbReference>
<proteinExistence type="inferred from homology"/>
<evidence type="ECO:0000256" key="14">
    <source>
        <dbReference type="ARBA" id="ARBA00034059"/>
    </source>
</evidence>
<evidence type="ECO:0000256" key="3">
    <source>
        <dbReference type="ARBA" id="ARBA00010790"/>
    </source>
</evidence>
<comment type="catalytic activity">
    <reaction evidence="12">
        <text>pyranose + acceptor = pyranos-3-ulose + reduced acceptor.</text>
        <dbReference type="EC" id="1.1.99.29"/>
    </reaction>
</comment>
<evidence type="ECO:0000256" key="7">
    <source>
        <dbReference type="ARBA" id="ARBA00022630"/>
    </source>
</evidence>
<keyword evidence="18" id="KW-0732">Signal</keyword>
<evidence type="ECO:0000256" key="15">
    <source>
        <dbReference type="PIRSR" id="PIRSR000137-1"/>
    </source>
</evidence>
<comment type="catalytic activity">
    <reaction evidence="11">
        <text>pyranose + acceptor = pyranos-2,3-diulose + reduced acceptor.</text>
        <dbReference type="EC" id="1.1.99.29"/>
    </reaction>
</comment>
<organism evidence="21 22">
    <name type="scientific">Psilocybe cf. subviscida</name>
    <dbReference type="NCBI Taxonomy" id="2480587"/>
    <lineage>
        <taxon>Eukaryota</taxon>
        <taxon>Fungi</taxon>
        <taxon>Dikarya</taxon>
        <taxon>Basidiomycota</taxon>
        <taxon>Agaricomycotina</taxon>
        <taxon>Agaricomycetes</taxon>
        <taxon>Agaricomycetidae</taxon>
        <taxon>Agaricales</taxon>
        <taxon>Agaricineae</taxon>
        <taxon>Strophariaceae</taxon>
        <taxon>Psilocybe</taxon>
    </lineage>
</organism>
<feature type="domain" description="Glucose-methanol-choline oxidoreductase N-terminal" evidence="19">
    <location>
        <begin position="111"/>
        <end position="134"/>
    </location>
</feature>
<evidence type="ECO:0000256" key="10">
    <source>
        <dbReference type="ARBA" id="ARBA00033986"/>
    </source>
</evidence>
<evidence type="ECO:0000256" key="2">
    <source>
        <dbReference type="ARBA" id="ARBA00004613"/>
    </source>
</evidence>
<dbReference type="SUPFAM" id="SSF54373">
    <property type="entry name" value="FAD-linked reductases, C-terminal domain"/>
    <property type="match status" value="1"/>
</dbReference>
<feature type="signal peptide" evidence="18">
    <location>
        <begin position="1"/>
        <end position="19"/>
    </location>
</feature>
<dbReference type="PIRSF" id="PIRSF000137">
    <property type="entry name" value="Alcohol_oxidase"/>
    <property type="match status" value="1"/>
</dbReference>
<sequence length="598" mass="63253">MLLLAYISLSLLVILPVRGTVFTDPSQLASTTYDFVIVGAGAAGGVLANRLSENANYKILLVEAGVSNENQLATIVPFLAPSLQPANPLLWNYTTTPQKGLNQRVLSYARGRILGGSTSVNFVNYNRGSDDDYNRLANVVQDQGWSAASIKQYFLKSERFVSTPAQAALVPGNANPSIHGSGPIQVSLPSFSLLLDQLVVKASKALGGRFPFNLDMQSGNMIGFSLAQSFVDVTGKRSSSATAYIQPATSRPNIDILIQTQVTRLIQSGTTSKGPCFNKVEMATGPSAQRFTVTATKEVILSAGSLNTPQILMLSGIGDKNALGKLGIKSIVNLPDVGQNLQDHPILSNYFSVNSNFTTWDNVLRDTSVLTSDLTQWQTSGTGLFANPPGTSLGFIRLPTNATIFKTVADPSAGPKSGHMELIFADGFAATVSPQPASGSFITVNTAVVSPTSRGSVTLASTNPFAFPNIDPAFLTTDFDVFAMTQVVKDVRTFVASAPFQGLIAGPFGTMGAAQTDAQIAAAAKNSVVTIWHPTSTARMSPKTASWGVVDNNLLVKGVNGLRIVDASVFPNIFAGHPTGVIYIIAERAADLIKAAWQ</sequence>
<evidence type="ECO:0000313" key="21">
    <source>
        <dbReference type="EMBL" id="KAF5312040.1"/>
    </source>
</evidence>
<dbReference type="Gene3D" id="3.50.50.60">
    <property type="entry name" value="FAD/NAD(P)-binding domain"/>
    <property type="match status" value="1"/>
</dbReference>
<dbReference type="AlphaFoldDB" id="A0A8H5ETM0"/>
<evidence type="ECO:0000256" key="18">
    <source>
        <dbReference type="SAM" id="SignalP"/>
    </source>
</evidence>
<dbReference type="PANTHER" id="PTHR11552:SF147">
    <property type="entry name" value="CHOLINE DEHYDROGENASE, MITOCHONDRIAL"/>
    <property type="match status" value="1"/>
</dbReference>
<comment type="catalytic activity">
    <reaction evidence="10">
        <text>pyranose + acceptor = pyranos-2-ulose + reduced acceptor.</text>
        <dbReference type="EC" id="1.1.99.29"/>
    </reaction>
</comment>
<accession>A0A8H5ETM0</accession>
<dbReference type="SUPFAM" id="SSF51905">
    <property type="entry name" value="FAD/NAD(P)-binding domain"/>
    <property type="match status" value="1"/>
</dbReference>
<evidence type="ECO:0000256" key="13">
    <source>
        <dbReference type="ARBA" id="ARBA00034050"/>
    </source>
</evidence>
<evidence type="ECO:0000256" key="5">
    <source>
        <dbReference type="ARBA" id="ARBA00013177"/>
    </source>
</evidence>
<evidence type="ECO:0000256" key="4">
    <source>
        <dbReference type="ARBA" id="ARBA00011245"/>
    </source>
</evidence>
<name>A0A8H5ETM0_9AGAR</name>
<keyword evidence="8 16" id="KW-0274">FAD</keyword>
<keyword evidence="6" id="KW-0964">Secreted</keyword>
<dbReference type="PANTHER" id="PTHR11552">
    <property type="entry name" value="GLUCOSE-METHANOL-CHOLINE GMC OXIDOREDUCTASE"/>
    <property type="match status" value="1"/>
</dbReference>
<dbReference type="EMBL" id="JAACJJ010000056">
    <property type="protein sequence ID" value="KAF5312040.1"/>
    <property type="molecule type" value="Genomic_DNA"/>
</dbReference>
<dbReference type="PROSITE" id="PS00623">
    <property type="entry name" value="GMC_OXRED_1"/>
    <property type="match status" value="1"/>
</dbReference>
<dbReference type="Proteomes" id="UP000567179">
    <property type="component" value="Unassembled WGS sequence"/>
</dbReference>
<evidence type="ECO:0000256" key="6">
    <source>
        <dbReference type="ARBA" id="ARBA00022525"/>
    </source>
</evidence>
<dbReference type="Pfam" id="PF00732">
    <property type="entry name" value="GMC_oxred_N"/>
    <property type="match status" value="1"/>
</dbReference>
<comment type="function">
    <text evidence="9">Catalyzes the single-oxidation or sequential double oxidation reaction of carbohydrates primarily at carbon-2 and/or carbon-3 with the concomitant reduction of the flavin. The enzyme exhibits a broad sugar substrate specificity, oxidizing different aldopyranoses to the corresponding C-1, C-2, C-3 or C-1,2, C-2,3 and C-3,4 (di)dehydro sugars with substrate-specific regioselectivity. Accepts only a narrow range of electron acceptors such as substituted benzoquinones and complexed metal ions and reacts extremely slowly with O(2) as acceptor. May play a role in the natural recycling of plant matter by oxidizing all major monosaccharides in lignocellulose and by reducing quinone compounds or reactive radical species generated during lignin depolymerization.</text>
</comment>
<protein>
    <recommendedName>
        <fullName evidence="5">pyranose dehydrogenase (acceptor)</fullName>
        <ecNumber evidence="5">1.1.99.29</ecNumber>
    </recommendedName>
</protein>
<feature type="binding site" evidence="16">
    <location>
        <begin position="532"/>
        <end position="533"/>
    </location>
    <ligand>
        <name>FAD</name>
        <dbReference type="ChEBI" id="CHEBI:57692"/>
    </ligand>
</feature>
<evidence type="ECO:0000259" key="20">
    <source>
        <dbReference type="PROSITE" id="PS00624"/>
    </source>
</evidence>
<evidence type="ECO:0000313" key="22">
    <source>
        <dbReference type="Proteomes" id="UP000567179"/>
    </source>
</evidence>
<keyword evidence="7 17" id="KW-0285">Flavoprotein</keyword>
<dbReference type="EC" id="1.1.99.29" evidence="5"/>
<dbReference type="GO" id="GO:0050660">
    <property type="term" value="F:flavin adenine dinucleotide binding"/>
    <property type="evidence" value="ECO:0007669"/>
    <property type="project" value="InterPro"/>
</dbReference>
<comment type="caution">
    <text evidence="21">The sequence shown here is derived from an EMBL/GenBank/DDBJ whole genome shotgun (WGS) entry which is preliminary data.</text>
</comment>
<feature type="domain" description="Glucose-methanol-choline oxidoreductase N-terminal" evidence="20">
    <location>
        <begin position="304"/>
        <end position="318"/>
    </location>
</feature>
<evidence type="ECO:0000259" key="19">
    <source>
        <dbReference type="PROSITE" id="PS00623"/>
    </source>
</evidence>
<dbReference type="Pfam" id="PF05199">
    <property type="entry name" value="GMC_oxred_C"/>
    <property type="match status" value="1"/>
</dbReference>
<dbReference type="PROSITE" id="PS00624">
    <property type="entry name" value="GMC_OXRED_2"/>
    <property type="match status" value="1"/>
</dbReference>
<feature type="binding site" evidence="16">
    <location>
        <position position="262"/>
    </location>
    <ligand>
        <name>FAD</name>
        <dbReference type="ChEBI" id="CHEBI:57692"/>
    </ligand>
</feature>
<evidence type="ECO:0000256" key="11">
    <source>
        <dbReference type="ARBA" id="ARBA00034010"/>
    </source>
</evidence>
<evidence type="ECO:0000256" key="17">
    <source>
        <dbReference type="RuleBase" id="RU003968"/>
    </source>
</evidence>
<evidence type="ECO:0000256" key="9">
    <source>
        <dbReference type="ARBA" id="ARBA00024699"/>
    </source>
</evidence>